<organism evidence="2 3">
    <name type="scientific">Brachionus plicatilis</name>
    <name type="common">Marine rotifer</name>
    <name type="synonym">Brachionus muelleri</name>
    <dbReference type="NCBI Taxonomy" id="10195"/>
    <lineage>
        <taxon>Eukaryota</taxon>
        <taxon>Metazoa</taxon>
        <taxon>Spiralia</taxon>
        <taxon>Gnathifera</taxon>
        <taxon>Rotifera</taxon>
        <taxon>Eurotatoria</taxon>
        <taxon>Monogononta</taxon>
        <taxon>Pseudotrocha</taxon>
        <taxon>Ploima</taxon>
        <taxon>Brachionidae</taxon>
        <taxon>Brachionus</taxon>
    </lineage>
</organism>
<evidence type="ECO:0000313" key="3">
    <source>
        <dbReference type="Proteomes" id="UP000276133"/>
    </source>
</evidence>
<dbReference type="EMBL" id="REGN01000964">
    <property type="protein sequence ID" value="RNA37884.1"/>
    <property type="molecule type" value="Genomic_DNA"/>
</dbReference>
<gene>
    <name evidence="2" type="ORF">BpHYR1_047587</name>
</gene>
<reference evidence="2 3" key="1">
    <citation type="journal article" date="2018" name="Sci. Rep.">
        <title>Genomic signatures of local adaptation to the degree of environmental predictability in rotifers.</title>
        <authorList>
            <person name="Franch-Gras L."/>
            <person name="Hahn C."/>
            <person name="Garcia-Roger E.M."/>
            <person name="Carmona M.J."/>
            <person name="Serra M."/>
            <person name="Gomez A."/>
        </authorList>
    </citation>
    <scope>NUCLEOTIDE SEQUENCE [LARGE SCALE GENOMIC DNA]</scope>
    <source>
        <strain evidence="2">HYR1</strain>
    </source>
</reference>
<keyword evidence="1" id="KW-0472">Membrane</keyword>
<feature type="transmembrane region" description="Helical" evidence="1">
    <location>
        <begin position="33"/>
        <end position="56"/>
    </location>
</feature>
<sequence length="83" mass="10213">MKLKNKTSRHFPLKILIRLILRSFWRSNQKVKFFININLFQLILLNMNIPCLFHFYSLVVPKTRESEIFLQDSRHYKKTFQQN</sequence>
<protein>
    <submittedName>
        <fullName evidence="2">Uncharacterized protein</fullName>
    </submittedName>
</protein>
<proteinExistence type="predicted"/>
<keyword evidence="1" id="KW-0812">Transmembrane</keyword>
<evidence type="ECO:0000313" key="2">
    <source>
        <dbReference type="EMBL" id="RNA37884.1"/>
    </source>
</evidence>
<dbReference type="Proteomes" id="UP000276133">
    <property type="component" value="Unassembled WGS sequence"/>
</dbReference>
<dbReference type="AlphaFoldDB" id="A0A3M7SPV9"/>
<keyword evidence="1" id="KW-1133">Transmembrane helix</keyword>
<evidence type="ECO:0000256" key="1">
    <source>
        <dbReference type="SAM" id="Phobius"/>
    </source>
</evidence>
<comment type="caution">
    <text evidence="2">The sequence shown here is derived from an EMBL/GenBank/DDBJ whole genome shotgun (WGS) entry which is preliminary data.</text>
</comment>
<name>A0A3M7SPV9_BRAPC</name>
<keyword evidence="3" id="KW-1185">Reference proteome</keyword>
<accession>A0A3M7SPV9</accession>